<keyword evidence="3" id="KW-0862">Zinc</keyword>
<keyword evidence="9" id="KW-1185">Reference proteome</keyword>
<evidence type="ECO:0000259" key="7">
    <source>
        <dbReference type="PROSITE" id="PS51999"/>
    </source>
</evidence>
<evidence type="ECO:0000256" key="1">
    <source>
        <dbReference type="ARBA" id="ARBA00022723"/>
    </source>
</evidence>
<evidence type="ECO:0000256" key="2">
    <source>
        <dbReference type="ARBA" id="ARBA00022771"/>
    </source>
</evidence>
<dbReference type="GO" id="GO:0003676">
    <property type="term" value="F:nucleic acid binding"/>
    <property type="evidence" value="ECO:0007669"/>
    <property type="project" value="InterPro"/>
</dbReference>
<feature type="compositionally biased region" description="Low complexity" evidence="5">
    <location>
        <begin position="284"/>
        <end position="300"/>
    </location>
</feature>
<organism evidence="8 9">
    <name type="scientific">Actinidia rufa</name>
    <dbReference type="NCBI Taxonomy" id="165716"/>
    <lineage>
        <taxon>Eukaryota</taxon>
        <taxon>Viridiplantae</taxon>
        <taxon>Streptophyta</taxon>
        <taxon>Embryophyta</taxon>
        <taxon>Tracheophyta</taxon>
        <taxon>Spermatophyta</taxon>
        <taxon>Magnoliopsida</taxon>
        <taxon>eudicotyledons</taxon>
        <taxon>Gunneridae</taxon>
        <taxon>Pentapetalae</taxon>
        <taxon>asterids</taxon>
        <taxon>Ericales</taxon>
        <taxon>Actinidiaceae</taxon>
        <taxon>Actinidia</taxon>
    </lineage>
</organism>
<evidence type="ECO:0000256" key="3">
    <source>
        <dbReference type="ARBA" id="ARBA00022833"/>
    </source>
</evidence>
<dbReference type="PANTHER" id="PTHR33680:SF1">
    <property type="entry name" value="OS05G0489500 PROTEIN"/>
    <property type="match status" value="1"/>
</dbReference>
<keyword evidence="8" id="KW-0413">Isomerase</keyword>
<feature type="region of interest" description="Disordered" evidence="5">
    <location>
        <begin position="281"/>
        <end position="315"/>
    </location>
</feature>
<dbReference type="GO" id="GO:0008270">
    <property type="term" value="F:zinc ion binding"/>
    <property type="evidence" value="ECO:0007669"/>
    <property type="project" value="UniProtKB-KW"/>
</dbReference>
<evidence type="ECO:0000256" key="5">
    <source>
        <dbReference type="SAM" id="MobiDB-lite"/>
    </source>
</evidence>
<dbReference type="InterPro" id="IPR001878">
    <property type="entry name" value="Znf_CCHC"/>
</dbReference>
<name>A0A7J0ELU9_9ERIC</name>
<evidence type="ECO:0000313" key="9">
    <source>
        <dbReference type="Proteomes" id="UP000585474"/>
    </source>
</evidence>
<comment type="caution">
    <text evidence="8">The sequence shown here is derived from an EMBL/GenBank/DDBJ whole genome shotgun (WGS) entry which is preliminary data.</text>
</comment>
<feature type="compositionally biased region" description="Polar residues" evidence="5">
    <location>
        <begin position="225"/>
        <end position="234"/>
    </location>
</feature>
<dbReference type="Proteomes" id="UP000585474">
    <property type="component" value="Unassembled WGS sequence"/>
</dbReference>
<dbReference type="SUPFAM" id="SSF57756">
    <property type="entry name" value="Retrovirus zinc finger-like domains"/>
    <property type="match status" value="2"/>
</dbReference>
<feature type="compositionally biased region" description="Low complexity" evidence="5">
    <location>
        <begin position="214"/>
        <end position="224"/>
    </location>
</feature>
<feature type="region of interest" description="Disordered" evidence="5">
    <location>
        <begin position="213"/>
        <end position="234"/>
    </location>
</feature>
<dbReference type="PROSITE" id="PS50158">
    <property type="entry name" value="ZF_CCHC"/>
    <property type="match status" value="2"/>
</dbReference>
<feature type="domain" description="CCHC-type" evidence="6">
    <location>
        <begin position="330"/>
        <end position="347"/>
    </location>
</feature>
<dbReference type="SMART" id="SM00343">
    <property type="entry name" value="ZnF_C2HC"/>
    <property type="match status" value="2"/>
</dbReference>
<dbReference type="InterPro" id="IPR036875">
    <property type="entry name" value="Znf_CCHC_sf"/>
</dbReference>
<accession>A0A7J0ELU9</accession>
<dbReference type="AlphaFoldDB" id="A0A7J0ELU9"/>
<dbReference type="PANTHER" id="PTHR33680">
    <property type="entry name" value="OS07G0190500 PROTEIN"/>
    <property type="match status" value="1"/>
</dbReference>
<feature type="domain" description="GRF-type" evidence="7">
    <location>
        <begin position="238"/>
        <end position="277"/>
    </location>
</feature>
<keyword evidence="2 4" id="KW-0863">Zinc-finger</keyword>
<dbReference type="InterPro" id="IPR010666">
    <property type="entry name" value="Znf_GRF"/>
</dbReference>
<dbReference type="Pfam" id="PF06839">
    <property type="entry name" value="Zn_ribbon_GRF"/>
    <property type="match status" value="1"/>
</dbReference>
<feature type="domain" description="CCHC-type" evidence="6">
    <location>
        <begin position="199"/>
        <end position="214"/>
    </location>
</feature>
<dbReference type="PROSITE" id="PS51999">
    <property type="entry name" value="ZF_GRF"/>
    <property type="match status" value="1"/>
</dbReference>
<gene>
    <name evidence="8" type="ORF">Acr_05g0010900</name>
</gene>
<dbReference type="Pfam" id="PF00098">
    <property type="entry name" value="zf-CCHC"/>
    <property type="match status" value="1"/>
</dbReference>
<dbReference type="OrthoDB" id="430051at2759"/>
<sequence>MVGSHAVSDDVEEIRDIERDQNSSLVVGQCYGPQNNATYCWFYDGLGYGKSCYCLACLELAIFGPPLANVDLSSSVSMCTKSVLYKKIKLARFSLPNDCRNAVWLPGSIAEATVTTNVCSICTPGPVFLIQFKFRRLEIPPNYNTDHLGCIGGCDEILKQLVEICGTGSRNASTIPARGWGHSTSSSSTQRSNSRQIACTHCGQYGHSSHDCPSQSFQSSRSQSHGMNQQNGESSIPCETCGTPCNLRTANTANNKGRKFYSCQSQGCNFFVWEDSLGNSNGGRSAPRANNSFSASNARSRGGRGRGGQSGRGAADVTFVSATGDPVSGRRCFVCGDPSHFANVCPNRDM</sequence>
<dbReference type="EMBL" id="BJWL01000005">
    <property type="protein sequence ID" value="GFY87451.1"/>
    <property type="molecule type" value="Genomic_DNA"/>
</dbReference>
<keyword evidence="1" id="KW-0479">Metal-binding</keyword>
<protein>
    <submittedName>
        <fullName evidence="8">Topoisomerase 3alpha</fullName>
    </submittedName>
</protein>
<dbReference type="GO" id="GO:0016853">
    <property type="term" value="F:isomerase activity"/>
    <property type="evidence" value="ECO:0007669"/>
    <property type="project" value="UniProtKB-KW"/>
</dbReference>
<reference evidence="8 9" key="1">
    <citation type="submission" date="2019-07" db="EMBL/GenBank/DDBJ databases">
        <title>De Novo Assembly of kiwifruit Actinidia rufa.</title>
        <authorList>
            <person name="Sugita-Konishi S."/>
            <person name="Sato K."/>
            <person name="Mori E."/>
            <person name="Abe Y."/>
            <person name="Kisaki G."/>
            <person name="Hamano K."/>
            <person name="Suezawa K."/>
            <person name="Otani M."/>
            <person name="Fukuda T."/>
            <person name="Manabe T."/>
            <person name="Gomi K."/>
            <person name="Tabuchi M."/>
            <person name="Akimitsu K."/>
            <person name="Kataoka I."/>
        </authorList>
    </citation>
    <scope>NUCLEOTIDE SEQUENCE [LARGE SCALE GENOMIC DNA]</scope>
    <source>
        <strain evidence="9">cv. Fuchu</strain>
    </source>
</reference>
<evidence type="ECO:0000313" key="8">
    <source>
        <dbReference type="EMBL" id="GFY87451.1"/>
    </source>
</evidence>
<evidence type="ECO:0000259" key="6">
    <source>
        <dbReference type="PROSITE" id="PS50158"/>
    </source>
</evidence>
<proteinExistence type="predicted"/>
<evidence type="ECO:0000256" key="4">
    <source>
        <dbReference type="PROSITE-ProRule" id="PRU00047"/>
    </source>
</evidence>